<dbReference type="AlphaFoldDB" id="A0A0E9WN92"/>
<organism evidence="1">
    <name type="scientific">Anguilla anguilla</name>
    <name type="common">European freshwater eel</name>
    <name type="synonym">Muraena anguilla</name>
    <dbReference type="NCBI Taxonomy" id="7936"/>
    <lineage>
        <taxon>Eukaryota</taxon>
        <taxon>Metazoa</taxon>
        <taxon>Chordata</taxon>
        <taxon>Craniata</taxon>
        <taxon>Vertebrata</taxon>
        <taxon>Euteleostomi</taxon>
        <taxon>Actinopterygii</taxon>
        <taxon>Neopterygii</taxon>
        <taxon>Teleostei</taxon>
        <taxon>Anguilliformes</taxon>
        <taxon>Anguillidae</taxon>
        <taxon>Anguilla</taxon>
    </lineage>
</organism>
<sequence length="38" mass="4453">MSAAEVTTYISLYHLSSYLLYQLNLHGLTMDKKYFIHS</sequence>
<dbReference type="EMBL" id="GBXM01016755">
    <property type="protein sequence ID" value="JAH91822.1"/>
    <property type="molecule type" value="Transcribed_RNA"/>
</dbReference>
<evidence type="ECO:0000313" key="1">
    <source>
        <dbReference type="EMBL" id="JAH91822.1"/>
    </source>
</evidence>
<protein>
    <submittedName>
        <fullName evidence="1">Uncharacterized protein</fullName>
    </submittedName>
</protein>
<accession>A0A0E9WN92</accession>
<reference evidence="1" key="1">
    <citation type="submission" date="2014-11" db="EMBL/GenBank/DDBJ databases">
        <authorList>
            <person name="Amaro Gonzalez C."/>
        </authorList>
    </citation>
    <scope>NUCLEOTIDE SEQUENCE</scope>
</reference>
<name>A0A0E9WN92_ANGAN</name>
<proteinExistence type="predicted"/>
<reference evidence="1" key="2">
    <citation type="journal article" date="2015" name="Fish Shellfish Immunol.">
        <title>Early steps in the European eel (Anguilla anguilla)-Vibrio vulnificus interaction in the gills: Role of the RtxA13 toxin.</title>
        <authorList>
            <person name="Callol A."/>
            <person name="Pajuelo D."/>
            <person name="Ebbesson L."/>
            <person name="Teles M."/>
            <person name="MacKenzie S."/>
            <person name="Amaro C."/>
        </authorList>
    </citation>
    <scope>NUCLEOTIDE SEQUENCE</scope>
</reference>